<accession>A0ABR8QAE5</accession>
<evidence type="ECO:0000313" key="3">
    <source>
        <dbReference type="EMBL" id="MBD7917387.1"/>
    </source>
</evidence>
<keyword evidence="2" id="KW-0732">Signal</keyword>
<dbReference type="Proteomes" id="UP000604241">
    <property type="component" value="Unassembled WGS sequence"/>
</dbReference>
<feature type="signal peptide" evidence="2">
    <location>
        <begin position="1"/>
        <end position="19"/>
    </location>
</feature>
<feature type="region of interest" description="Disordered" evidence="1">
    <location>
        <begin position="69"/>
        <end position="104"/>
    </location>
</feature>
<dbReference type="RefSeq" id="WP_191780449.1">
    <property type="nucleotide sequence ID" value="NZ_JACSQV010000002.1"/>
</dbReference>
<evidence type="ECO:0000313" key="4">
    <source>
        <dbReference type="Proteomes" id="UP000604241"/>
    </source>
</evidence>
<evidence type="ECO:0000256" key="1">
    <source>
        <dbReference type="SAM" id="MobiDB-lite"/>
    </source>
</evidence>
<dbReference type="PROSITE" id="PS51257">
    <property type="entry name" value="PROKAR_LIPOPROTEIN"/>
    <property type="match status" value="1"/>
</dbReference>
<protein>
    <recommendedName>
        <fullName evidence="5">DUF5642 domain-containing protein</fullName>
    </recommendedName>
</protein>
<comment type="caution">
    <text evidence="3">The sequence shown here is derived from an EMBL/GenBank/DDBJ whole genome shotgun (WGS) entry which is preliminary data.</text>
</comment>
<evidence type="ECO:0000256" key="2">
    <source>
        <dbReference type="SAM" id="SignalP"/>
    </source>
</evidence>
<dbReference type="EMBL" id="JACSQV010000002">
    <property type="protein sequence ID" value="MBD7917387.1"/>
    <property type="molecule type" value="Genomic_DNA"/>
</dbReference>
<gene>
    <name evidence="3" type="ORF">H9657_03720</name>
</gene>
<feature type="chain" id="PRO_5046585414" description="DUF5642 domain-containing protein" evidence="2">
    <location>
        <begin position="20"/>
        <end position="274"/>
    </location>
</feature>
<proteinExistence type="predicted"/>
<reference evidence="3 4" key="1">
    <citation type="submission" date="2020-08" db="EMBL/GenBank/DDBJ databases">
        <title>A Genomic Blueprint of the Chicken Gut Microbiome.</title>
        <authorList>
            <person name="Gilroy R."/>
            <person name="Ravi A."/>
            <person name="Getino M."/>
            <person name="Pursley I."/>
            <person name="Horton D.L."/>
            <person name="Alikhan N.-F."/>
            <person name="Baker D."/>
            <person name="Gharbi K."/>
            <person name="Hall N."/>
            <person name="Watson M."/>
            <person name="Adriaenssens E.M."/>
            <person name="Foster-Nyarko E."/>
            <person name="Jarju S."/>
            <person name="Secka A."/>
            <person name="Antonio M."/>
            <person name="Oren A."/>
            <person name="Chaudhuri R."/>
            <person name="La Ragione R.M."/>
            <person name="Hildebrand F."/>
            <person name="Pallen M.J."/>
        </authorList>
    </citation>
    <scope>NUCLEOTIDE SEQUENCE [LARGE SCALE GENOMIC DNA]</scope>
    <source>
        <strain evidence="3 4">Sa3CUA2</strain>
    </source>
</reference>
<keyword evidence="4" id="KW-1185">Reference proteome</keyword>
<name>A0ABR8QAE5_9CELL</name>
<organism evidence="3 4">
    <name type="scientific">Cellulomonas avistercoris</name>
    <dbReference type="NCBI Taxonomy" id="2762242"/>
    <lineage>
        <taxon>Bacteria</taxon>
        <taxon>Bacillati</taxon>
        <taxon>Actinomycetota</taxon>
        <taxon>Actinomycetes</taxon>
        <taxon>Micrococcales</taxon>
        <taxon>Cellulomonadaceae</taxon>
        <taxon>Cellulomonas</taxon>
    </lineage>
</organism>
<evidence type="ECO:0008006" key="5">
    <source>
        <dbReference type="Google" id="ProtNLM"/>
    </source>
</evidence>
<sequence>MRRDAVTGVFPAGCLLAVAALLLGGCTGGPAPVAPSPTAAPTPTAVPALAFEDAVAALTRDLVPAADVQPCEVPAPGSPDEGALAGPTGEPSVTGDEAMTTSPSAACGTKIAEALRAASLTGFAHGPGDEVVLPVAGGAARVVEVYELADAGAAAAVYAARVAEEEGWATDQEIPAEDLEGGTYTPRRVISGAGVTGLDLPGWTATVVSRDEAAFTRTGEPASDPVSYAYVWAVRDALLVQVQVAGDVPGGAATTATTTALAFTAAAEGPAAGG</sequence>